<evidence type="ECO:0000313" key="3">
    <source>
        <dbReference type="EMBL" id="KAK9503101.1"/>
    </source>
</evidence>
<keyword evidence="1" id="KW-1133">Transmembrane helix</keyword>
<proteinExistence type="predicted"/>
<keyword evidence="4" id="KW-1185">Reference proteome</keyword>
<feature type="transmembrane region" description="Helical" evidence="1">
    <location>
        <begin position="26"/>
        <end position="46"/>
    </location>
</feature>
<dbReference type="PANTHER" id="PTHR36694">
    <property type="entry name" value="PASIFLORA 1, ISOFORM A-RELATED"/>
    <property type="match status" value="1"/>
</dbReference>
<organism evidence="2 4">
    <name type="scientific">Rhynocoris fuscipes</name>
    <dbReference type="NCBI Taxonomy" id="488301"/>
    <lineage>
        <taxon>Eukaryota</taxon>
        <taxon>Metazoa</taxon>
        <taxon>Ecdysozoa</taxon>
        <taxon>Arthropoda</taxon>
        <taxon>Hexapoda</taxon>
        <taxon>Insecta</taxon>
        <taxon>Pterygota</taxon>
        <taxon>Neoptera</taxon>
        <taxon>Paraneoptera</taxon>
        <taxon>Hemiptera</taxon>
        <taxon>Heteroptera</taxon>
        <taxon>Panheteroptera</taxon>
        <taxon>Cimicomorpha</taxon>
        <taxon>Reduviidae</taxon>
        <taxon>Harpactorinae</taxon>
        <taxon>Harpactorini</taxon>
        <taxon>Rhynocoris</taxon>
    </lineage>
</organism>
<evidence type="ECO:0000313" key="4">
    <source>
        <dbReference type="Proteomes" id="UP001461498"/>
    </source>
</evidence>
<evidence type="ECO:0000256" key="1">
    <source>
        <dbReference type="SAM" id="Phobius"/>
    </source>
</evidence>
<dbReference type="EMBL" id="JAPXFL010000008">
    <property type="protein sequence ID" value="KAK9503101.1"/>
    <property type="molecule type" value="Genomic_DNA"/>
</dbReference>
<reference evidence="2 4" key="1">
    <citation type="submission" date="2022-12" db="EMBL/GenBank/DDBJ databases">
        <title>Chromosome-level genome assembly of true bugs.</title>
        <authorList>
            <person name="Ma L."/>
            <person name="Li H."/>
        </authorList>
    </citation>
    <scope>NUCLEOTIDE SEQUENCE [LARGE SCALE GENOMIC DNA]</scope>
    <source>
        <strain evidence="2">Lab_2022b</strain>
    </source>
</reference>
<accession>A0AAW1CG62</accession>
<sequence>MASRFPQLHSFCFCCSLETGAKCIGFFELIGDAALFLFGIISTFRLVNEDIRTEHEAAYRDVLLTASVYVDLSLLFELIFAIYLLYGIYKGKQNYIKVWLVVQTVFLIISVFGVIIMTILRLMIDNAEFNIIEETIALFVHCYFLLVVYSYYRSVKGDNILLPEL</sequence>
<dbReference type="Pfam" id="PF15860">
    <property type="entry name" value="DUF4728"/>
    <property type="match status" value="1"/>
</dbReference>
<name>A0AAW1CG62_9HEMI</name>
<protein>
    <submittedName>
        <fullName evidence="2">Uncharacterized protein</fullName>
    </submittedName>
</protein>
<dbReference type="PANTHER" id="PTHR36694:SF11">
    <property type="entry name" value="LP21121P-RELATED"/>
    <property type="match status" value="1"/>
</dbReference>
<dbReference type="Proteomes" id="UP001461498">
    <property type="component" value="Unassembled WGS sequence"/>
</dbReference>
<feature type="transmembrane region" description="Helical" evidence="1">
    <location>
        <begin position="136"/>
        <end position="152"/>
    </location>
</feature>
<dbReference type="EMBL" id="JAPXFL010000088">
    <property type="protein sequence ID" value="KAK9496343.1"/>
    <property type="molecule type" value="Genomic_DNA"/>
</dbReference>
<comment type="caution">
    <text evidence="2">The sequence shown here is derived from an EMBL/GenBank/DDBJ whole genome shotgun (WGS) entry which is preliminary data.</text>
</comment>
<dbReference type="InterPro" id="IPR031720">
    <property type="entry name" value="DUF4728"/>
</dbReference>
<gene>
    <name evidence="3" type="ORF">O3M35_011742</name>
    <name evidence="2" type="ORF">O3M35_013330</name>
</gene>
<feature type="transmembrane region" description="Helical" evidence="1">
    <location>
        <begin position="66"/>
        <end position="86"/>
    </location>
</feature>
<keyword evidence="1" id="KW-0472">Membrane</keyword>
<feature type="transmembrane region" description="Helical" evidence="1">
    <location>
        <begin position="98"/>
        <end position="124"/>
    </location>
</feature>
<evidence type="ECO:0000313" key="2">
    <source>
        <dbReference type="EMBL" id="KAK9496343.1"/>
    </source>
</evidence>
<keyword evidence="1" id="KW-0812">Transmembrane</keyword>
<dbReference type="AlphaFoldDB" id="A0AAW1CG62"/>